<evidence type="ECO:0000259" key="6">
    <source>
        <dbReference type="Pfam" id="PF01494"/>
    </source>
</evidence>
<feature type="domain" description="FAD-binding" evidence="6">
    <location>
        <begin position="146"/>
        <end position="393"/>
    </location>
</feature>
<dbReference type="SUPFAM" id="SSF54373">
    <property type="entry name" value="FAD-linked reductases, C-terminal domain"/>
    <property type="match status" value="1"/>
</dbReference>
<keyword evidence="3" id="KW-0274">FAD</keyword>
<evidence type="ECO:0000313" key="8">
    <source>
        <dbReference type="Proteomes" id="UP000243015"/>
    </source>
</evidence>
<evidence type="ECO:0000256" key="5">
    <source>
        <dbReference type="ARBA" id="ARBA00023033"/>
    </source>
</evidence>
<dbReference type="EMBL" id="LHPM01000012">
    <property type="protein sequence ID" value="OAL67007.1"/>
    <property type="molecule type" value="Genomic_DNA"/>
</dbReference>
<evidence type="ECO:0000256" key="2">
    <source>
        <dbReference type="ARBA" id="ARBA00022630"/>
    </source>
</evidence>
<dbReference type="PRINTS" id="PR00420">
    <property type="entry name" value="RNGMNOXGNASE"/>
</dbReference>
<evidence type="ECO:0000256" key="4">
    <source>
        <dbReference type="ARBA" id="ARBA00023002"/>
    </source>
</evidence>
<comment type="caution">
    <text evidence="7">The sequence shown here is derived from an EMBL/GenBank/DDBJ whole genome shotgun (WGS) entry which is preliminary data.</text>
</comment>
<dbReference type="Pfam" id="PF01494">
    <property type="entry name" value="FAD_binding_3"/>
    <property type="match status" value="1"/>
</dbReference>
<dbReference type="OMA" id="YPIPWID"/>
<evidence type="ECO:0000256" key="3">
    <source>
        <dbReference type="ARBA" id="ARBA00022827"/>
    </source>
</evidence>
<keyword evidence="4" id="KW-0560">Oxidoreductase</keyword>
<dbReference type="InterPro" id="IPR002938">
    <property type="entry name" value="FAD-bd"/>
</dbReference>
<dbReference type="PANTHER" id="PTHR13789:SF147">
    <property type="entry name" value="PUTATIVE (AFU_ORTHOLOGUE AFUA_2G01950)-RELATED"/>
    <property type="match status" value="1"/>
</dbReference>
<gene>
    <name evidence="7" type="ORF">A7C99_2406</name>
</gene>
<dbReference type="Proteomes" id="UP000243015">
    <property type="component" value="Unassembled WGS sequence"/>
</dbReference>
<dbReference type="AlphaFoldDB" id="A0A178F6C3"/>
<dbReference type="SUPFAM" id="SSF51905">
    <property type="entry name" value="FAD/NAD(P)-binding domain"/>
    <property type="match status" value="1"/>
</dbReference>
<reference evidence="7 8" key="1">
    <citation type="submission" date="2016-05" db="EMBL/GenBank/DDBJ databases">
        <title>Genome sequencing of Trichophyton rubrum CMCC(F)T1i isolated from hair.</title>
        <authorList>
            <person name="Zhan P."/>
            <person name="Tao Y."/>
            <person name="Liu W."/>
        </authorList>
    </citation>
    <scope>NUCLEOTIDE SEQUENCE [LARGE SCALE GENOMIC DNA]</scope>
    <source>
        <strain evidence="8">CMCC(F)T1i</strain>
    </source>
</reference>
<evidence type="ECO:0000313" key="7">
    <source>
        <dbReference type="EMBL" id="OAL67007.1"/>
    </source>
</evidence>
<dbReference type="PANTHER" id="PTHR13789">
    <property type="entry name" value="MONOOXYGENASE"/>
    <property type="match status" value="1"/>
</dbReference>
<protein>
    <recommendedName>
        <fullName evidence="6">FAD-binding domain-containing protein</fullName>
    </recommendedName>
</protein>
<dbReference type="GO" id="GO:0004497">
    <property type="term" value="F:monooxygenase activity"/>
    <property type="evidence" value="ECO:0007669"/>
    <property type="project" value="UniProtKB-KW"/>
</dbReference>
<evidence type="ECO:0000256" key="1">
    <source>
        <dbReference type="ARBA" id="ARBA00007992"/>
    </source>
</evidence>
<accession>A0A178F6C3</accession>
<sequence>MLPPLTPLDGRGLDTAWHSNLSWLCTATNPLLTGISSGLPLDPSVQASRTAIAPLYGVLPTRAYGFSEDERLLYRPFVGAGIQIPPNASYILQKWGLLPEVEQVAVRPRDFIVRSYRTGKVLCVQNAFPYTFERYGVPYLHIHRADYHRILLNEAGRLGVDVRLDNTVIGIDFDFPAVHLLGKPDVHTDLIIGADGLRSVCRQALLGHADHPQMTGDMAYRIIVRGEDVKRHSELADLAERPGMTHWIGPNGHAVCYSLKSGEMLNLVLVCPDDLPDTVNLADADPDEMRTFFQDWDPRLKSLLGMVRTTQKWRLRNSGEMDSWSHPSGKFVLLGDACHATLPYLAQGAAQAIEDGAALGTLFERIKNSSQLRDLLSIYEATRKERTSIVVQSSSALRDILHMRDGPGQRNRDIKLYQRSPFESYPIPWIDPKFQAYLFSYDAFAEASKAWDRYMNGEDTAPKPKLHAHL</sequence>
<dbReference type="GO" id="GO:0071949">
    <property type="term" value="F:FAD binding"/>
    <property type="evidence" value="ECO:0007669"/>
    <property type="project" value="InterPro"/>
</dbReference>
<dbReference type="VEuPathDB" id="FungiDB:TERG_04688"/>
<comment type="similarity">
    <text evidence="1">Belongs to the paxM FAD-dependent monooxygenase family.</text>
</comment>
<keyword evidence="5" id="KW-0503">Monooxygenase</keyword>
<name>A0A178F6C3_TRIRU</name>
<dbReference type="Gene3D" id="3.50.50.60">
    <property type="entry name" value="FAD/NAD(P)-binding domain"/>
    <property type="match status" value="1"/>
</dbReference>
<organism evidence="7 8">
    <name type="scientific">Trichophyton rubrum</name>
    <name type="common">Athlete's foot fungus</name>
    <name type="synonym">Epidermophyton rubrum</name>
    <dbReference type="NCBI Taxonomy" id="5551"/>
    <lineage>
        <taxon>Eukaryota</taxon>
        <taxon>Fungi</taxon>
        <taxon>Dikarya</taxon>
        <taxon>Ascomycota</taxon>
        <taxon>Pezizomycotina</taxon>
        <taxon>Eurotiomycetes</taxon>
        <taxon>Eurotiomycetidae</taxon>
        <taxon>Onygenales</taxon>
        <taxon>Arthrodermataceae</taxon>
        <taxon>Trichophyton</taxon>
    </lineage>
</organism>
<dbReference type="InterPro" id="IPR050493">
    <property type="entry name" value="FAD-dep_Monooxygenase_BioMet"/>
</dbReference>
<dbReference type="InterPro" id="IPR036188">
    <property type="entry name" value="FAD/NAD-bd_sf"/>
</dbReference>
<keyword evidence="2" id="KW-0285">Flavoprotein</keyword>
<proteinExistence type="inferred from homology"/>